<keyword evidence="1" id="KW-1133">Transmembrane helix</keyword>
<keyword evidence="1" id="KW-0812">Transmembrane</keyword>
<gene>
    <name evidence="2" type="ORF">SPHA_22900</name>
</gene>
<dbReference type="EMBL" id="CAHIKZ030000846">
    <property type="protein sequence ID" value="CAE1241592.1"/>
    <property type="molecule type" value="Genomic_DNA"/>
</dbReference>
<protein>
    <submittedName>
        <fullName evidence="2">Uncharacterized protein</fullName>
    </submittedName>
</protein>
<evidence type="ECO:0000256" key="1">
    <source>
        <dbReference type="SAM" id="Phobius"/>
    </source>
</evidence>
<evidence type="ECO:0000313" key="2">
    <source>
        <dbReference type="EMBL" id="CAE1241592.1"/>
    </source>
</evidence>
<reference evidence="2" key="1">
    <citation type="submission" date="2021-01" db="EMBL/GenBank/DDBJ databases">
        <authorList>
            <person name="Li R."/>
            <person name="Bekaert M."/>
        </authorList>
    </citation>
    <scope>NUCLEOTIDE SEQUENCE</scope>
    <source>
        <strain evidence="2">Farmed</strain>
    </source>
</reference>
<organism evidence="2 3">
    <name type="scientific">Acanthosepion pharaonis</name>
    <name type="common">Pharaoh cuttlefish</name>
    <name type="synonym">Sepia pharaonis</name>
    <dbReference type="NCBI Taxonomy" id="158019"/>
    <lineage>
        <taxon>Eukaryota</taxon>
        <taxon>Metazoa</taxon>
        <taxon>Spiralia</taxon>
        <taxon>Lophotrochozoa</taxon>
        <taxon>Mollusca</taxon>
        <taxon>Cephalopoda</taxon>
        <taxon>Coleoidea</taxon>
        <taxon>Decapodiformes</taxon>
        <taxon>Sepiida</taxon>
        <taxon>Sepiina</taxon>
        <taxon>Sepiidae</taxon>
        <taxon>Acanthosepion</taxon>
    </lineage>
</organism>
<evidence type="ECO:0000313" key="3">
    <source>
        <dbReference type="Proteomes" id="UP000597762"/>
    </source>
</evidence>
<feature type="transmembrane region" description="Helical" evidence="1">
    <location>
        <begin position="6"/>
        <end position="28"/>
    </location>
</feature>
<feature type="transmembrane region" description="Helical" evidence="1">
    <location>
        <begin position="136"/>
        <end position="151"/>
    </location>
</feature>
<comment type="caution">
    <text evidence="2">The sequence shown here is derived from an EMBL/GenBank/DDBJ whole genome shotgun (WGS) entry which is preliminary data.</text>
</comment>
<accession>A0A812BLY1</accession>
<dbReference type="AlphaFoldDB" id="A0A812BLY1"/>
<proteinExistence type="predicted"/>
<keyword evidence="1" id="KW-0472">Membrane</keyword>
<feature type="transmembrane region" description="Helical" evidence="1">
    <location>
        <begin position="93"/>
        <end position="116"/>
    </location>
</feature>
<sequence>MNDNFLGIVSYFLGPQGTLLIFLPAFNFQHYASRFCSSYHCHQYSPFSLRYHPSASFFFSPLTATIFLFFFFLPPTDLFLQPRLKRLFFEYRYNWLHFLSLCESLIISLSVFSLFLDVSSKSTTVSRCLNFYRNRAALIFFFFFYISTPFLSNNNLGYKALKTLNYCPIGFTVQFVLLLQLR</sequence>
<keyword evidence="3" id="KW-1185">Reference proteome</keyword>
<feature type="transmembrane region" description="Helical" evidence="1">
    <location>
        <begin position="49"/>
        <end position="73"/>
    </location>
</feature>
<name>A0A812BLY1_ACAPH</name>
<dbReference type="Proteomes" id="UP000597762">
    <property type="component" value="Unassembled WGS sequence"/>
</dbReference>